<dbReference type="GO" id="GO:0015087">
    <property type="term" value="F:cobalt ion transmembrane transporter activity"/>
    <property type="evidence" value="ECO:0007669"/>
    <property type="project" value="TreeGrafter"/>
</dbReference>
<protein>
    <submittedName>
        <fullName evidence="13">Mg2+/Co2+ transporter</fullName>
    </submittedName>
</protein>
<proteinExistence type="inferred from homology"/>
<evidence type="ECO:0000256" key="12">
    <source>
        <dbReference type="SAM" id="Phobius"/>
    </source>
</evidence>
<keyword evidence="8" id="KW-0406">Ion transport</keyword>
<feature type="transmembrane region" description="Helical" evidence="12">
    <location>
        <begin position="244"/>
        <end position="264"/>
    </location>
</feature>
<dbReference type="SUPFAM" id="SSF143865">
    <property type="entry name" value="CorA soluble domain-like"/>
    <property type="match status" value="1"/>
</dbReference>
<evidence type="ECO:0000256" key="3">
    <source>
        <dbReference type="ARBA" id="ARBA00022448"/>
    </source>
</evidence>
<dbReference type="Proteomes" id="UP000005744">
    <property type="component" value="Unassembled WGS sequence"/>
</dbReference>
<dbReference type="Gene3D" id="3.30.460.20">
    <property type="entry name" value="CorA soluble domain-like"/>
    <property type="match status" value="1"/>
</dbReference>
<dbReference type="PANTHER" id="PTHR46494">
    <property type="entry name" value="CORA FAMILY METAL ION TRANSPORTER (EUROFUNG)"/>
    <property type="match status" value="1"/>
</dbReference>
<dbReference type="Pfam" id="PF01544">
    <property type="entry name" value="CorA"/>
    <property type="match status" value="1"/>
</dbReference>
<dbReference type="InterPro" id="IPR002523">
    <property type="entry name" value="MgTranspt_CorA/ZnTranspt_ZntB"/>
</dbReference>
<comment type="catalytic activity">
    <reaction evidence="10">
        <text>Mg(2+)(in) = Mg(2+)(out)</text>
        <dbReference type="Rhea" id="RHEA:29827"/>
        <dbReference type="ChEBI" id="CHEBI:18420"/>
    </reaction>
</comment>
<keyword evidence="5 12" id="KW-0812">Transmembrane</keyword>
<organism evidence="13 14">
    <name type="scientific">Beggiatoa alba B18LD</name>
    <dbReference type="NCBI Taxonomy" id="395493"/>
    <lineage>
        <taxon>Bacteria</taxon>
        <taxon>Pseudomonadati</taxon>
        <taxon>Pseudomonadota</taxon>
        <taxon>Gammaproteobacteria</taxon>
        <taxon>Thiotrichales</taxon>
        <taxon>Thiotrichaceae</taxon>
        <taxon>Beggiatoa</taxon>
    </lineage>
</organism>
<dbReference type="GO" id="GO:0005886">
    <property type="term" value="C:plasma membrane"/>
    <property type="evidence" value="ECO:0007669"/>
    <property type="project" value="UniProtKB-SubCell"/>
</dbReference>
<accession>I3CJY0</accession>
<dbReference type="Gene3D" id="1.20.58.340">
    <property type="entry name" value="Magnesium transport protein CorA, transmembrane region"/>
    <property type="match status" value="2"/>
</dbReference>
<evidence type="ECO:0000256" key="5">
    <source>
        <dbReference type="ARBA" id="ARBA00022692"/>
    </source>
</evidence>
<gene>
    <name evidence="13" type="ORF">BegalDRAFT_3098</name>
</gene>
<dbReference type="GO" id="GO:0015095">
    <property type="term" value="F:magnesium ion transmembrane transporter activity"/>
    <property type="evidence" value="ECO:0007669"/>
    <property type="project" value="TreeGrafter"/>
</dbReference>
<keyword evidence="7 12" id="KW-1133">Transmembrane helix</keyword>
<evidence type="ECO:0000256" key="4">
    <source>
        <dbReference type="ARBA" id="ARBA00022475"/>
    </source>
</evidence>
<keyword evidence="6" id="KW-0460">Magnesium</keyword>
<evidence type="ECO:0000256" key="6">
    <source>
        <dbReference type="ARBA" id="ARBA00022842"/>
    </source>
</evidence>
<evidence type="ECO:0000256" key="2">
    <source>
        <dbReference type="ARBA" id="ARBA00009765"/>
    </source>
</evidence>
<dbReference type="PANTHER" id="PTHR46494:SF1">
    <property type="entry name" value="CORA FAMILY METAL ION TRANSPORTER (EUROFUNG)"/>
    <property type="match status" value="1"/>
</dbReference>
<keyword evidence="14" id="KW-1185">Reference proteome</keyword>
<comment type="subcellular location">
    <subcellularLocation>
        <location evidence="1">Cell membrane</location>
        <topology evidence="1">Multi-pass membrane protein</topology>
    </subcellularLocation>
</comment>
<dbReference type="HOGENOM" id="CLU_007127_0_0_6"/>
<evidence type="ECO:0000313" key="14">
    <source>
        <dbReference type="Proteomes" id="UP000005744"/>
    </source>
</evidence>
<dbReference type="eggNOG" id="COG0598">
    <property type="taxonomic scope" value="Bacteria"/>
</dbReference>
<evidence type="ECO:0000256" key="9">
    <source>
        <dbReference type="ARBA" id="ARBA00023136"/>
    </source>
</evidence>
<dbReference type="RefSeq" id="WP_002691543.1">
    <property type="nucleotide sequence ID" value="NZ_JH600070.1"/>
</dbReference>
<feature type="transmembrane region" description="Helical" evidence="12">
    <location>
        <begin position="276"/>
        <end position="296"/>
    </location>
</feature>
<dbReference type="InterPro" id="IPR045861">
    <property type="entry name" value="CorA_cytoplasmic_dom"/>
</dbReference>
<reference evidence="13 14" key="1">
    <citation type="submission" date="2011-11" db="EMBL/GenBank/DDBJ databases">
        <title>Improved High-Quality Draft sequence of Beggiatoa alba B18lD.</title>
        <authorList>
            <consortium name="US DOE Joint Genome Institute"/>
            <person name="Lucas S."/>
            <person name="Han J."/>
            <person name="Lapidus A."/>
            <person name="Cheng J.-F."/>
            <person name="Goodwin L."/>
            <person name="Pitluck S."/>
            <person name="Peters L."/>
            <person name="Mikhailova N."/>
            <person name="Held B."/>
            <person name="Detter J.C."/>
            <person name="Han C."/>
            <person name="Tapia R."/>
            <person name="Land M."/>
            <person name="Hauser L."/>
            <person name="Kyrpides N."/>
            <person name="Ivanova N."/>
            <person name="Pagani I."/>
            <person name="Samuel K."/>
            <person name="Teske A."/>
            <person name="Mueller J."/>
            <person name="Woyke T."/>
        </authorList>
    </citation>
    <scope>NUCLEOTIDE SEQUENCE [LARGE SCALE GENOMIC DNA]</scope>
    <source>
        <strain evidence="13 14">B18LD</strain>
    </source>
</reference>
<evidence type="ECO:0000256" key="1">
    <source>
        <dbReference type="ARBA" id="ARBA00004651"/>
    </source>
</evidence>
<dbReference type="OrthoDB" id="9803416at2"/>
<dbReference type="GO" id="GO:0000287">
    <property type="term" value="F:magnesium ion binding"/>
    <property type="evidence" value="ECO:0007669"/>
    <property type="project" value="TreeGrafter"/>
</dbReference>
<dbReference type="FunFam" id="1.20.58.340:FF:000004">
    <property type="entry name" value="Magnesium transport protein CorA"/>
    <property type="match status" value="1"/>
</dbReference>
<comment type="function">
    <text evidence="11">Mediates influx of magnesium ions. Alternates between open and closed states. Activated by low cytoplasmic Mg(2+) levels. Inactive when cytoplasmic Mg(2+) levels are high.</text>
</comment>
<dbReference type="GO" id="GO:0050897">
    <property type="term" value="F:cobalt ion binding"/>
    <property type="evidence" value="ECO:0007669"/>
    <property type="project" value="TreeGrafter"/>
</dbReference>
<dbReference type="AlphaFoldDB" id="I3CJY0"/>
<sequence>MRRVVLKNNDFQWIDVVSPTYEELENLGHEFSIHQTAIQDCLQPEHLPKQEDIKGVNFIIVRVFDENAPETANNVHQLTRKIAIFLSKDFLITVHRVDLSFLDELREKWEQSQSIHFNELVVLVLRDLLKGVIKSYEAPLVTGQGELERFEATIFEGKSTIDSVQNLYLLRRKMSIYQRMLYLFQDILIKLDSPFELHSPLLQDLREELESLCFLVDHTVESADNLLTLNLSLASYKTNETMRVLTIFSVFFMPLTFIAGIYGMNFDYMPELHWHYGYFAVWGSFVGFVGLIYIWLRRNGFL</sequence>
<keyword evidence="9 12" id="KW-0472">Membrane</keyword>
<keyword evidence="3" id="KW-0813">Transport</keyword>
<dbReference type="InterPro" id="IPR045863">
    <property type="entry name" value="CorA_TM1_TM2"/>
</dbReference>
<dbReference type="EMBL" id="JH600070">
    <property type="protein sequence ID" value="EIJ43923.1"/>
    <property type="molecule type" value="Genomic_DNA"/>
</dbReference>
<name>I3CJY0_9GAMM</name>
<dbReference type="SUPFAM" id="SSF144083">
    <property type="entry name" value="Magnesium transport protein CorA, transmembrane region"/>
    <property type="match status" value="1"/>
</dbReference>
<evidence type="ECO:0000256" key="8">
    <source>
        <dbReference type="ARBA" id="ARBA00023065"/>
    </source>
</evidence>
<evidence type="ECO:0000256" key="7">
    <source>
        <dbReference type="ARBA" id="ARBA00022989"/>
    </source>
</evidence>
<evidence type="ECO:0000256" key="11">
    <source>
        <dbReference type="ARBA" id="ARBA00045497"/>
    </source>
</evidence>
<comment type="similarity">
    <text evidence="2">Belongs to the CorA metal ion transporter (MIT) (TC 1.A.35) family.</text>
</comment>
<keyword evidence="4" id="KW-1003">Cell membrane</keyword>
<evidence type="ECO:0000256" key="10">
    <source>
        <dbReference type="ARBA" id="ARBA00034269"/>
    </source>
</evidence>
<dbReference type="CDD" id="cd12832">
    <property type="entry name" value="TmCorA-like_u3"/>
    <property type="match status" value="1"/>
</dbReference>
<evidence type="ECO:0000313" key="13">
    <source>
        <dbReference type="EMBL" id="EIJ43923.1"/>
    </source>
</evidence>